<evidence type="ECO:0000259" key="13">
    <source>
        <dbReference type="Pfam" id="PF01467"/>
    </source>
</evidence>
<evidence type="ECO:0000256" key="2">
    <source>
        <dbReference type="ARBA" id="ARBA00005019"/>
    </source>
</evidence>
<evidence type="ECO:0000256" key="7">
    <source>
        <dbReference type="ARBA" id="ARBA00022741"/>
    </source>
</evidence>
<keyword evidence="4 11" id="KW-0662">Pyridine nucleotide biosynthesis</keyword>
<dbReference type="InterPro" id="IPR004821">
    <property type="entry name" value="Cyt_trans-like"/>
</dbReference>
<dbReference type="NCBIfam" id="TIGR00482">
    <property type="entry name" value="nicotinate (nicotinamide) nucleotide adenylyltransferase"/>
    <property type="match status" value="1"/>
</dbReference>
<dbReference type="Pfam" id="PF01467">
    <property type="entry name" value="CTP_transf_like"/>
    <property type="match status" value="1"/>
</dbReference>
<dbReference type="Proteomes" id="UP000268084">
    <property type="component" value="Chromosome"/>
</dbReference>
<dbReference type="NCBIfam" id="NF000840">
    <property type="entry name" value="PRK00071.1-3"/>
    <property type="match status" value="1"/>
</dbReference>
<gene>
    <name evidence="11" type="primary">nadD</name>
    <name evidence="14" type="ORF">EH165_10180</name>
</gene>
<dbReference type="UniPathway" id="UPA00253">
    <property type="reaction ID" value="UER00332"/>
</dbReference>
<dbReference type="AlphaFoldDB" id="A0A3G8ZZ00"/>
<dbReference type="PANTHER" id="PTHR39321">
    <property type="entry name" value="NICOTINATE-NUCLEOTIDE ADENYLYLTRANSFERASE-RELATED"/>
    <property type="match status" value="1"/>
</dbReference>
<evidence type="ECO:0000256" key="5">
    <source>
        <dbReference type="ARBA" id="ARBA00022679"/>
    </source>
</evidence>
<keyword evidence="6 11" id="KW-0548">Nucleotidyltransferase</keyword>
<keyword evidence="5 11" id="KW-0808">Transferase</keyword>
<keyword evidence="8 11" id="KW-0067">ATP-binding</keyword>
<keyword evidence="15" id="KW-1185">Reference proteome</keyword>
<dbReference type="GO" id="GO:0009435">
    <property type="term" value="P:NAD+ biosynthetic process"/>
    <property type="evidence" value="ECO:0007669"/>
    <property type="project" value="UniProtKB-UniRule"/>
</dbReference>
<dbReference type="HAMAP" id="MF_00244">
    <property type="entry name" value="NaMN_adenylyltr"/>
    <property type="match status" value="1"/>
</dbReference>
<proteinExistence type="inferred from homology"/>
<comment type="catalytic activity">
    <reaction evidence="10 11">
        <text>nicotinate beta-D-ribonucleotide + ATP + H(+) = deamido-NAD(+) + diphosphate</text>
        <dbReference type="Rhea" id="RHEA:22860"/>
        <dbReference type="ChEBI" id="CHEBI:15378"/>
        <dbReference type="ChEBI" id="CHEBI:30616"/>
        <dbReference type="ChEBI" id="CHEBI:33019"/>
        <dbReference type="ChEBI" id="CHEBI:57502"/>
        <dbReference type="ChEBI" id="CHEBI:58437"/>
        <dbReference type="EC" id="2.7.7.18"/>
    </reaction>
</comment>
<dbReference type="FunFam" id="3.40.50.620:FF:000039">
    <property type="entry name" value="Probable nicotinate-nucleotide adenylyltransferase"/>
    <property type="match status" value="1"/>
</dbReference>
<keyword evidence="7 11" id="KW-0547">Nucleotide-binding</keyword>
<comment type="similarity">
    <text evidence="3 11">Belongs to the NadD family.</text>
</comment>
<evidence type="ECO:0000256" key="1">
    <source>
        <dbReference type="ARBA" id="ARBA00002324"/>
    </source>
</evidence>
<dbReference type="EMBL" id="CP034170">
    <property type="protein sequence ID" value="AZI59544.1"/>
    <property type="molecule type" value="Genomic_DNA"/>
</dbReference>
<dbReference type="InterPro" id="IPR014729">
    <property type="entry name" value="Rossmann-like_a/b/a_fold"/>
</dbReference>
<dbReference type="RefSeq" id="WP_124800448.1">
    <property type="nucleotide sequence ID" value="NZ_CP034170.1"/>
</dbReference>
<evidence type="ECO:0000256" key="12">
    <source>
        <dbReference type="SAM" id="MobiDB-lite"/>
    </source>
</evidence>
<dbReference type="GO" id="GO:0004515">
    <property type="term" value="F:nicotinate-nucleotide adenylyltransferase activity"/>
    <property type="evidence" value="ECO:0007669"/>
    <property type="project" value="UniProtKB-UniRule"/>
</dbReference>
<feature type="domain" description="Cytidyltransferase-like" evidence="13">
    <location>
        <begin position="16"/>
        <end position="174"/>
    </location>
</feature>
<evidence type="ECO:0000313" key="14">
    <source>
        <dbReference type="EMBL" id="AZI59544.1"/>
    </source>
</evidence>
<dbReference type="SUPFAM" id="SSF52374">
    <property type="entry name" value="Nucleotidylyl transferase"/>
    <property type="match status" value="1"/>
</dbReference>
<dbReference type="GO" id="GO:0005524">
    <property type="term" value="F:ATP binding"/>
    <property type="evidence" value="ECO:0007669"/>
    <property type="project" value="UniProtKB-KW"/>
</dbReference>
<evidence type="ECO:0000256" key="8">
    <source>
        <dbReference type="ARBA" id="ARBA00022840"/>
    </source>
</evidence>
<feature type="region of interest" description="Disordered" evidence="12">
    <location>
        <begin position="203"/>
        <end position="223"/>
    </location>
</feature>
<evidence type="ECO:0000256" key="9">
    <source>
        <dbReference type="ARBA" id="ARBA00023027"/>
    </source>
</evidence>
<comment type="function">
    <text evidence="1 11">Catalyzes the reversible adenylation of nicotinate mononucleotide (NaMN) to nicotinic acid adenine dinucleotide (NaAD).</text>
</comment>
<evidence type="ECO:0000256" key="4">
    <source>
        <dbReference type="ARBA" id="ARBA00022642"/>
    </source>
</evidence>
<feature type="compositionally biased region" description="Basic and acidic residues" evidence="12">
    <location>
        <begin position="203"/>
        <end position="218"/>
    </location>
</feature>
<protein>
    <recommendedName>
        <fullName evidence="11">Probable nicotinate-nucleotide adenylyltransferase</fullName>
        <ecNumber evidence="11">2.7.7.18</ecNumber>
    </recommendedName>
    <alternativeName>
        <fullName evidence="11">Deamido-NAD(+) diphosphorylase</fullName>
    </alternativeName>
    <alternativeName>
        <fullName evidence="11">Deamido-NAD(+) pyrophosphorylase</fullName>
    </alternativeName>
    <alternativeName>
        <fullName evidence="11">Nicotinate mononucleotide adenylyltransferase</fullName>
        <shortName evidence="11">NaMN adenylyltransferase</shortName>
    </alternativeName>
</protein>
<dbReference type="NCBIfam" id="TIGR00125">
    <property type="entry name" value="cyt_tran_rel"/>
    <property type="match status" value="1"/>
</dbReference>
<dbReference type="EC" id="2.7.7.18" evidence="11"/>
<organism evidence="14 15">
    <name type="scientific">Nakamurella antarctica</name>
    <dbReference type="NCBI Taxonomy" id="1902245"/>
    <lineage>
        <taxon>Bacteria</taxon>
        <taxon>Bacillati</taxon>
        <taxon>Actinomycetota</taxon>
        <taxon>Actinomycetes</taxon>
        <taxon>Nakamurellales</taxon>
        <taxon>Nakamurellaceae</taxon>
        <taxon>Nakamurella</taxon>
    </lineage>
</organism>
<dbReference type="CDD" id="cd02165">
    <property type="entry name" value="NMNAT"/>
    <property type="match status" value="1"/>
</dbReference>
<name>A0A3G8ZZ00_9ACTN</name>
<dbReference type="KEGG" id="nak:EH165_10180"/>
<dbReference type="PANTHER" id="PTHR39321:SF3">
    <property type="entry name" value="PHOSPHOPANTETHEINE ADENYLYLTRANSFERASE"/>
    <property type="match status" value="1"/>
</dbReference>
<evidence type="ECO:0000313" key="15">
    <source>
        <dbReference type="Proteomes" id="UP000268084"/>
    </source>
</evidence>
<dbReference type="Gene3D" id="3.40.50.620">
    <property type="entry name" value="HUPs"/>
    <property type="match status" value="1"/>
</dbReference>
<evidence type="ECO:0000256" key="6">
    <source>
        <dbReference type="ARBA" id="ARBA00022695"/>
    </source>
</evidence>
<sequence>MSPITRHSGARRRIGIMGGTFDPIHHGHLVAASEVADRFDLDEVIFVPTGQPWQKAGVTPAEDRYLMTVIATAANPRFSVSRVDIDRPGPTYTVDTLTDLRRTDPEADWFFITGADALTAIMSWKNVAQVFGLAHFIGVTRPGYSMAELTLPPDAVTLMEVPALAISSTDCRARVRGGGPVWYLVPDGVVQYIAKHRLYQEDSGEHRRRVPEPEHRPDGIVLPPGIAKEITESFEGEQ</sequence>
<dbReference type="OrthoDB" id="5295945at2"/>
<evidence type="ECO:0000256" key="3">
    <source>
        <dbReference type="ARBA" id="ARBA00009014"/>
    </source>
</evidence>
<keyword evidence="9 11" id="KW-0520">NAD</keyword>
<evidence type="ECO:0000256" key="11">
    <source>
        <dbReference type="HAMAP-Rule" id="MF_00244"/>
    </source>
</evidence>
<reference evidence="14 15" key="1">
    <citation type="submission" date="2018-11" db="EMBL/GenBank/DDBJ databases">
        <authorList>
            <person name="Da X."/>
        </authorList>
    </citation>
    <scope>NUCLEOTIDE SEQUENCE [LARGE SCALE GENOMIC DNA]</scope>
    <source>
        <strain evidence="14 15">S14-144</strain>
    </source>
</reference>
<reference evidence="14 15" key="2">
    <citation type="submission" date="2018-12" db="EMBL/GenBank/DDBJ databases">
        <title>Nakamurella antarcticus sp. nov., isolated from Antarctica South Shetland Islands soil.</title>
        <authorList>
            <person name="Peng F."/>
        </authorList>
    </citation>
    <scope>NUCLEOTIDE SEQUENCE [LARGE SCALE GENOMIC DNA]</scope>
    <source>
        <strain evidence="14 15">S14-144</strain>
    </source>
</reference>
<evidence type="ECO:0000256" key="10">
    <source>
        <dbReference type="ARBA" id="ARBA00048721"/>
    </source>
</evidence>
<accession>A0A3G8ZZ00</accession>
<comment type="pathway">
    <text evidence="2 11">Cofactor biosynthesis; NAD(+) biosynthesis; deamido-NAD(+) from nicotinate D-ribonucleotide: step 1/1.</text>
</comment>
<dbReference type="InterPro" id="IPR005248">
    <property type="entry name" value="NadD/NMNAT"/>
</dbReference>